<dbReference type="AlphaFoldDB" id="A0AA35YB42"/>
<accession>A0AA35YB42</accession>
<evidence type="ECO:0000313" key="2">
    <source>
        <dbReference type="EMBL" id="CAI9264858.1"/>
    </source>
</evidence>
<dbReference type="Pfam" id="PF03101">
    <property type="entry name" value="FAR1"/>
    <property type="match status" value="1"/>
</dbReference>
<sequence>MDDTISAGDGHIHDQHEYPIDYADDDEDFEQSHVTHDYVSPSGSPYWIHVVLDHIKPKINSIVDSCGAALSMYKNYASEAGFDARLGTIRTTKSDIITQRHFLCNREGKPRTAKVDTLDPQHNKIQRRKYSFRCKCKEKNVFILLHGTNTYIVDDFLEQHTHVLFGKDNMFLSRTKSKLDYSQKMFIHNLSKQIIGASRASFPSPLIHP</sequence>
<evidence type="ECO:0000259" key="1">
    <source>
        <dbReference type="Pfam" id="PF03101"/>
    </source>
</evidence>
<evidence type="ECO:0000313" key="3">
    <source>
        <dbReference type="Proteomes" id="UP001177003"/>
    </source>
</evidence>
<organism evidence="2 3">
    <name type="scientific">Lactuca saligna</name>
    <name type="common">Willowleaf lettuce</name>
    <dbReference type="NCBI Taxonomy" id="75948"/>
    <lineage>
        <taxon>Eukaryota</taxon>
        <taxon>Viridiplantae</taxon>
        <taxon>Streptophyta</taxon>
        <taxon>Embryophyta</taxon>
        <taxon>Tracheophyta</taxon>
        <taxon>Spermatophyta</taxon>
        <taxon>Magnoliopsida</taxon>
        <taxon>eudicotyledons</taxon>
        <taxon>Gunneridae</taxon>
        <taxon>Pentapetalae</taxon>
        <taxon>asterids</taxon>
        <taxon>campanulids</taxon>
        <taxon>Asterales</taxon>
        <taxon>Asteraceae</taxon>
        <taxon>Cichorioideae</taxon>
        <taxon>Cichorieae</taxon>
        <taxon>Lactucinae</taxon>
        <taxon>Lactuca</taxon>
    </lineage>
</organism>
<dbReference type="Proteomes" id="UP001177003">
    <property type="component" value="Chromosome 0"/>
</dbReference>
<keyword evidence="3" id="KW-1185">Reference proteome</keyword>
<gene>
    <name evidence="2" type="ORF">LSALG_LOCUS5493</name>
</gene>
<dbReference type="PANTHER" id="PTHR47718:SF12">
    <property type="entry name" value="PROTEIN FAR1-RELATED SEQUENCE"/>
    <property type="match status" value="1"/>
</dbReference>
<dbReference type="EMBL" id="OX465086">
    <property type="protein sequence ID" value="CAI9264858.1"/>
    <property type="molecule type" value="Genomic_DNA"/>
</dbReference>
<protein>
    <recommendedName>
        <fullName evidence="1">FAR1 domain-containing protein</fullName>
    </recommendedName>
</protein>
<feature type="domain" description="FAR1" evidence="1">
    <location>
        <begin position="72"/>
        <end position="164"/>
    </location>
</feature>
<name>A0AA35YB42_LACSI</name>
<proteinExistence type="predicted"/>
<reference evidence="2" key="1">
    <citation type="submission" date="2023-04" db="EMBL/GenBank/DDBJ databases">
        <authorList>
            <person name="Vijverberg K."/>
            <person name="Xiong W."/>
            <person name="Schranz E."/>
        </authorList>
    </citation>
    <scope>NUCLEOTIDE SEQUENCE</scope>
</reference>
<dbReference type="PANTHER" id="PTHR47718">
    <property type="entry name" value="OS01G0519700 PROTEIN"/>
    <property type="match status" value="1"/>
</dbReference>
<dbReference type="InterPro" id="IPR004330">
    <property type="entry name" value="FAR1_DNA_bnd_dom"/>
</dbReference>